<keyword evidence="1" id="KW-0812">Transmembrane</keyword>
<feature type="transmembrane region" description="Helical" evidence="1">
    <location>
        <begin position="7"/>
        <end position="24"/>
    </location>
</feature>
<evidence type="ECO:0000313" key="3">
    <source>
        <dbReference type="Proteomes" id="UP000035540"/>
    </source>
</evidence>
<organism evidence="2 3">
    <name type="scientific">Corynebacterium testudinoris</name>
    <dbReference type="NCBI Taxonomy" id="136857"/>
    <lineage>
        <taxon>Bacteria</taxon>
        <taxon>Bacillati</taxon>
        <taxon>Actinomycetota</taxon>
        <taxon>Actinomycetes</taxon>
        <taxon>Mycobacteriales</taxon>
        <taxon>Corynebacteriaceae</taxon>
        <taxon>Corynebacterium</taxon>
    </lineage>
</organism>
<keyword evidence="3" id="KW-1185">Reference proteome</keyword>
<dbReference type="KEGG" id="cted:CTEST_12345"/>
<keyword evidence="1" id="KW-1133">Transmembrane helix</keyword>
<dbReference type="OrthoDB" id="3698172at2"/>
<evidence type="ECO:0000256" key="1">
    <source>
        <dbReference type="SAM" id="Phobius"/>
    </source>
</evidence>
<evidence type="ECO:0000313" key="2">
    <source>
        <dbReference type="EMBL" id="AKK09875.1"/>
    </source>
</evidence>
<dbReference type="InterPro" id="IPR021414">
    <property type="entry name" value="DUF3054"/>
</dbReference>
<dbReference type="RefSeq" id="WP_047253964.1">
    <property type="nucleotide sequence ID" value="NZ_CP011545.1"/>
</dbReference>
<dbReference type="STRING" id="136857.CTEST_12345"/>
<feature type="transmembrane region" description="Helical" evidence="1">
    <location>
        <begin position="92"/>
        <end position="115"/>
    </location>
</feature>
<dbReference type="AlphaFoldDB" id="A0A0G3HB11"/>
<keyword evidence="1" id="KW-0472">Membrane</keyword>
<proteinExistence type="predicted"/>
<accession>A0A0G3HB11</accession>
<gene>
    <name evidence="2" type="ORF">CTEST_12345</name>
</gene>
<reference evidence="3" key="2">
    <citation type="submission" date="2015-05" db="EMBL/GenBank/DDBJ databases">
        <title>Complete genome sequence of Corynebacterium testudinoris DSM 44614, recovered from necrotic lesions in the mouth of a tortoise.</title>
        <authorList>
            <person name="Ruckert C."/>
            <person name="Albersmeier A."/>
            <person name="Winkler A."/>
            <person name="Tauch A."/>
        </authorList>
    </citation>
    <scope>NUCLEOTIDE SEQUENCE [LARGE SCALE GENOMIC DNA]</scope>
    <source>
        <strain evidence="3">DSM 44614</strain>
    </source>
</reference>
<sequence>MSPSRVLIADAVAILAFAIFARLAHNTPDAPFTVLTVLGTFWPFLLGGIAGHAICLGLKKPAFPVVPGGIIVWLSTAVAGLGIWALRHGEMPHWSFIIVATVMSGLLLLGWRIAVRLLPGMRARQ</sequence>
<feature type="transmembrane region" description="Helical" evidence="1">
    <location>
        <begin position="30"/>
        <end position="50"/>
    </location>
</feature>
<feature type="transmembrane region" description="Helical" evidence="1">
    <location>
        <begin position="62"/>
        <end position="86"/>
    </location>
</feature>
<dbReference type="EMBL" id="CP011545">
    <property type="protein sequence ID" value="AKK09875.1"/>
    <property type="molecule type" value="Genomic_DNA"/>
</dbReference>
<dbReference type="Pfam" id="PF11255">
    <property type="entry name" value="DUF3054"/>
    <property type="match status" value="1"/>
</dbReference>
<dbReference type="Proteomes" id="UP000035540">
    <property type="component" value="Chromosome"/>
</dbReference>
<name>A0A0G3HB11_9CORY</name>
<dbReference type="PATRIC" id="fig|136857.5.peg.2437"/>
<protein>
    <submittedName>
        <fullName evidence="2">Putative DUF3054 family protein</fullName>
    </submittedName>
</protein>
<reference evidence="2 3" key="1">
    <citation type="journal article" date="2015" name="Genome Announc.">
        <title>Complete Genome Sequence of the Type Strain Corynebacterium testudinoris DSM 44614, Recovered from Necrotic Lesions in the Mouth of a Tortoise.</title>
        <authorList>
            <person name="Ruckert C."/>
            <person name="Kriete M."/>
            <person name="Jaenicke S."/>
            <person name="Winkler A."/>
            <person name="Tauch A."/>
        </authorList>
    </citation>
    <scope>NUCLEOTIDE SEQUENCE [LARGE SCALE GENOMIC DNA]</scope>
    <source>
        <strain evidence="2 3">DSM 44614</strain>
    </source>
</reference>